<accession>A0A7T6VBY8</accession>
<dbReference type="RefSeq" id="WP_124825750.1">
    <property type="nucleotide sequence ID" value="NZ_CADETT010000007.1"/>
</dbReference>
<evidence type="ECO:0000256" key="1">
    <source>
        <dbReference type="SAM" id="MobiDB-lite"/>
    </source>
</evidence>
<gene>
    <name evidence="2" type="ORF">JFN94_08250</name>
</gene>
<feature type="compositionally biased region" description="Basic and acidic residues" evidence="1">
    <location>
        <begin position="57"/>
        <end position="66"/>
    </location>
</feature>
<evidence type="ECO:0000313" key="2">
    <source>
        <dbReference type="EMBL" id="QQK01116.1"/>
    </source>
</evidence>
<proteinExistence type="predicted"/>
<dbReference type="AlphaFoldDB" id="A0A7T6VBY8"/>
<evidence type="ECO:0000313" key="3">
    <source>
        <dbReference type="Proteomes" id="UP000596205"/>
    </source>
</evidence>
<organism evidence="2 3">
    <name type="scientific">Burkholderia anthina</name>
    <dbReference type="NCBI Taxonomy" id="179879"/>
    <lineage>
        <taxon>Bacteria</taxon>
        <taxon>Pseudomonadati</taxon>
        <taxon>Pseudomonadota</taxon>
        <taxon>Betaproteobacteria</taxon>
        <taxon>Burkholderiales</taxon>
        <taxon>Burkholderiaceae</taxon>
        <taxon>Burkholderia</taxon>
        <taxon>Burkholderia cepacia complex</taxon>
    </lineage>
</organism>
<reference evidence="2 3" key="1">
    <citation type="submission" date="2020-12" db="EMBL/GenBank/DDBJ databases">
        <title>Complete genome sequence of Burkholderia anthina BJQ0011.</title>
        <authorList>
            <person name="Xu Y."/>
        </authorList>
    </citation>
    <scope>NUCLEOTIDE SEQUENCE [LARGE SCALE GENOMIC DNA]</scope>
    <source>
        <strain evidence="2 3">BJQ0011</strain>
    </source>
</reference>
<dbReference type="Proteomes" id="UP000596205">
    <property type="component" value="Chromosome 1"/>
</dbReference>
<feature type="region of interest" description="Disordered" evidence="1">
    <location>
        <begin position="30"/>
        <end position="66"/>
    </location>
</feature>
<protein>
    <submittedName>
        <fullName evidence="2">Uncharacterized protein</fullName>
    </submittedName>
</protein>
<dbReference type="EMBL" id="CP066769">
    <property type="protein sequence ID" value="QQK01116.1"/>
    <property type="molecule type" value="Genomic_DNA"/>
</dbReference>
<feature type="compositionally biased region" description="Polar residues" evidence="1">
    <location>
        <begin position="44"/>
        <end position="56"/>
    </location>
</feature>
<dbReference type="KEGG" id="bann:JFN94_08250"/>
<name>A0A7T6VBY8_9BURK</name>
<sequence length="66" mass="7637">MNFLLQSFFNFRKSIENQILFRIGVEHHPPSLASTDLREHMQPNDKTLSDTATVADSQRKIPEIPK</sequence>